<gene>
    <name evidence="3" type="ORF">F5X71_30410</name>
</gene>
<dbReference type="InterPro" id="IPR027409">
    <property type="entry name" value="GroEL-like_apical_dom_sf"/>
</dbReference>
<accession>A0A6G9XYX0</accession>
<dbReference type="RefSeq" id="WP_167465096.1">
    <property type="nucleotide sequence ID" value="NZ_CP046171.1"/>
</dbReference>
<dbReference type="InterPro" id="IPR001844">
    <property type="entry name" value="Cpn60/GroEL"/>
</dbReference>
<evidence type="ECO:0000256" key="1">
    <source>
        <dbReference type="ARBA" id="ARBA00006607"/>
    </source>
</evidence>
<sequence>MGTYRFDRGYASPYFINDQESNSAILEEPLILLAEDTLATHADVLSILDSVAKTGRSLLIIAHDTEGPAMEMVVINNSRRTVKAAVVKAPGLGDHQAHYLADLAAVTGAHLISKYYDLPAAKATLDHLGSAQRVTVTKNQTTILDGAGNPDRINQRIKETTAIMDVVTDDVDKQLLQERLDQLISAAQTPTTT</sequence>
<dbReference type="GO" id="GO:0009408">
    <property type="term" value="P:response to heat"/>
    <property type="evidence" value="ECO:0007669"/>
    <property type="project" value="UniProtKB-ARBA"/>
</dbReference>
<organism evidence="3 4">
    <name type="scientific">Nocardia brasiliensis</name>
    <dbReference type="NCBI Taxonomy" id="37326"/>
    <lineage>
        <taxon>Bacteria</taxon>
        <taxon>Bacillati</taxon>
        <taxon>Actinomycetota</taxon>
        <taxon>Actinomycetes</taxon>
        <taxon>Mycobacteriales</taxon>
        <taxon>Nocardiaceae</taxon>
        <taxon>Nocardia</taxon>
    </lineage>
</organism>
<dbReference type="Gene3D" id="3.50.7.10">
    <property type="entry name" value="GroEL"/>
    <property type="match status" value="1"/>
</dbReference>
<protein>
    <submittedName>
        <fullName evidence="3">Uncharacterized protein</fullName>
    </submittedName>
</protein>
<evidence type="ECO:0000313" key="3">
    <source>
        <dbReference type="EMBL" id="QIS06047.1"/>
    </source>
</evidence>
<dbReference type="PANTHER" id="PTHR45633">
    <property type="entry name" value="60 KDA HEAT SHOCK PROTEIN, MITOCHONDRIAL"/>
    <property type="match status" value="1"/>
</dbReference>
<keyword evidence="2" id="KW-0143">Chaperone</keyword>
<dbReference type="AlphaFoldDB" id="A0A6G9XYX0"/>
<evidence type="ECO:0000256" key="2">
    <source>
        <dbReference type="ARBA" id="ARBA00023186"/>
    </source>
</evidence>
<dbReference type="GO" id="GO:0042026">
    <property type="term" value="P:protein refolding"/>
    <property type="evidence" value="ECO:0007669"/>
    <property type="project" value="InterPro"/>
</dbReference>
<dbReference type="EMBL" id="CP046171">
    <property type="protein sequence ID" value="QIS06047.1"/>
    <property type="molecule type" value="Genomic_DNA"/>
</dbReference>
<evidence type="ECO:0000313" key="4">
    <source>
        <dbReference type="Proteomes" id="UP000501705"/>
    </source>
</evidence>
<name>A0A6G9XYX0_NOCBR</name>
<dbReference type="GO" id="GO:0140662">
    <property type="term" value="F:ATP-dependent protein folding chaperone"/>
    <property type="evidence" value="ECO:0007669"/>
    <property type="project" value="InterPro"/>
</dbReference>
<dbReference type="PRINTS" id="PR00298">
    <property type="entry name" value="CHAPERONIN60"/>
</dbReference>
<dbReference type="FunFam" id="3.50.7.10:FF:000001">
    <property type="entry name" value="60 kDa chaperonin"/>
    <property type="match status" value="1"/>
</dbReference>
<proteinExistence type="inferred from homology"/>
<comment type="similarity">
    <text evidence="1">Belongs to the chaperonin (HSP60) family.</text>
</comment>
<dbReference type="SUPFAM" id="SSF52029">
    <property type="entry name" value="GroEL apical domain-like"/>
    <property type="match status" value="1"/>
</dbReference>
<reference evidence="3 4" key="1">
    <citation type="journal article" date="2019" name="ACS Chem. Biol.">
        <title>Identification and Mobilization of a Cryptic Antibiotic Biosynthesis Gene Locus from a Human-Pathogenic Nocardia Isolate.</title>
        <authorList>
            <person name="Herisse M."/>
            <person name="Ishida K."/>
            <person name="Porter J.L."/>
            <person name="Howden B."/>
            <person name="Hertweck C."/>
            <person name="Stinear T.P."/>
            <person name="Pidot S.J."/>
        </authorList>
    </citation>
    <scope>NUCLEOTIDE SEQUENCE [LARGE SCALE GENOMIC DNA]</scope>
    <source>
        <strain evidence="3 4">AUSMDU00024985</strain>
    </source>
</reference>
<dbReference type="Proteomes" id="UP000501705">
    <property type="component" value="Chromosome"/>
</dbReference>